<keyword evidence="7" id="KW-1185">Reference proteome</keyword>
<dbReference type="PANTHER" id="PTHR13848">
    <property type="entry name" value="PROTEIN YIPPEE-LIKE CG15309-RELATED"/>
    <property type="match status" value="1"/>
</dbReference>
<feature type="domain" description="Yippee" evidence="5">
    <location>
        <begin position="8"/>
        <end position="105"/>
    </location>
</feature>
<comment type="caution">
    <text evidence="6">The sequence shown here is derived from an EMBL/GenBank/DDBJ whole genome shotgun (WGS) entry which is preliminary data.</text>
</comment>
<comment type="similarity">
    <text evidence="1 4">Belongs to the yippee family.</text>
</comment>
<accession>A0AAP0SCV5</accession>
<keyword evidence="2" id="KW-0479">Metal-binding</keyword>
<evidence type="ECO:0000259" key="5">
    <source>
        <dbReference type="PROSITE" id="PS51792"/>
    </source>
</evidence>
<dbReference type="EMBL" id="JBBPBK010000001">
    <property type="protein sequence ID" value="KAK9292547.1"/>
    <property type="molecule type" value="Genomic_DNA"/>
</dbReference>
<evidence type="ECO:0000256" key="4">
    <source>
        <dbReference type="RuleBase" id="RU110713"/>
    </source>
</evidence>
<dbReference type="InterPro" id="IPR034751">
    <property type="entry name" value="Yippee"/>
</dbReference>
<gene>
    <name evidence="6" type="ORF">L1049_020521</name>
</gene>
<evidence type="ECO:0000256" key="2">
    <source>
        <dbReference type="ARBA" id="ARBA00022723"/>
    </source>
</evidence>
<dbReference type="GO" id="GO:0046872">
    <property type="term" value="F:metal ion binding"/>
    <property type="evidence" value="ECO:0007669"/>
    <property type="project" value="UniProtKB-KW"/>
</dbReference>
<dbReference type="InterPro" id="IPR004910">
    <property type="entry name" value="Yippee/Mis18/Cereblon"/>
</dbReference>
<name>A0AAP0SCV5_LIQFO</name>
<reference evidence="6 7" key="1">
    <citation type="journal article" date="2024" name="Plant J.">
        <title>Genome sequences and population genomics reveal climatic adaptation and genomic divergence between two closely related sweetgum species.</title>
        <authorList>
            <person name="Xu W.Q."/>
            <person name="Ren C.Q."/>
            <person name="Zhang X.Y."/>
            <person name="Comes H.P."/>
            <person name="Liu X.H."/>
            <person name="Li Y.G."/>
            <person name="Kettle C.J."/>
            <person name="Jalonen R."/>
            <person name="Gaisberger H."/>
            <person name="Ma Y.Z."/>
            <person name="Qiu Y.X."/>
        </authorList>
    </citation>
    <scope>NUCLEOTIDE SEQUENCE [LARGE SCALE GENOMIC DNA]</scope>
    <source>
        <strain evidence="6">Hangzhou</strain>
    </source>
</reference>
<sequence>MEELAGRPLYSCINCRNPVALRIDLISKNFVAKSGQAYLFSHAMNVVVGQKVDKQLMTGIFSVADIYCCNCGQEMGWKYVRAYDPKQMFKEGKFIIEKAKIVKEY</sequence>
<dbReference type="AlphaFoldDB" id="A0AAP0SCV5"/>
<keyword evidence="3" id="KW-0862">Zinc</keyword>
<dbReference type="Proteomes" id="UP001415857">
    <property type="component" value="Unassembled WGS sequence"/>
</dbReference>
<protein>
    <recommendedName>
        <fullName evidence="4">Protein yippee-like</fullName>
    </recommendedName>
</protein>
<dbReference type="InterPro" id="IPR039058">
    <property type="entry name" value="Yippee_fam"/>
</dbReference>
<evidence type="ECO:0000313" key="6">
    <source>
        <dbReference type="EMBL" id="KAK9292547.1"/>
    </source>
</evidence>
<evidence type="ECO:0000256" key="3">
    <source>
        <dbReference type="ARBA" id="ARBA00022833"/>
    </source>
</evidence>
<evidence type="ECO:0000256" key="1">
    <source>
        <dbReference type="ARBA" id="ARBA00005613"/>
    </source>
</evidence>
<evidence type="ECO:0000313" key="7">
    <source>
        <dbReference type="Proteomes" id="UP001415857"/>
    </source>
</evidence>
<dbReference type="PROSITE" id="PS51792">
    <property type="entry name" value="YIPPEE"/>
    <property type="match status" value="1"/>
</dbReference>
<organism evidence="6 7">
    <name type="scientific">Liquidambar formosana</name>
    <name type="common">Formosan gum</name>
    <dbReference type="NCBI Taxonomy" id="63359"/>
    <lineage>
        <taxon>Eukaryota</taxon>
        <taxon>Viridiplantae</taxon>
        <taxon>Streptophyta</taxon>
        <taxon>Embryophyta</taxon>
        <taxon>Tracheophyta</taxon>
        <taxon>Spermatophyta</taxon>
        <taxon>Magnoliopsida</taxon>
        <taxon>eudicotyledons</taxon>
        <taxon>Gunneridae</taxon>
        <taxon>Pentapetalae</taxon>
        <taxon>Saxifragales</taxon>
        <taxon>Altingiaceae</taxon>
        <taxon>Liquidambar</taxon>
    </lineage>
</organism>
<proteinExistence type="inferred from homology"/>
<dbReference type="Pfam" id="PF03226">
    <property type="entry name" value="Yippee-Mis18"/>
    <property type="match status" value="1"/>
</dbReference>